<feature type="compositionally biased region" description="Polar residues" evidence="1">
    <location>
        <begin position="83"/>
        <end position="95"/>
    </location>
</feature>
<dbReference type="Pfam" id="PF13843">
    <property type="entry name" value="DDE_Tnp_1_7"/>
    <property type="match status" value="1"/>
</dbReference>
<feature type="region of interest" description="Disordered" evidence="1">
    <location>
        <begin position="1"/>
        <end position="95"/>
    </location>
</feature>
<organism evidence="3 4">
    <name type="scientific">Monopterus albus</name>
    <name type="common">Swamp eel</name>
    <dbReference type="NCBI Taxonomy" id="43700"/>
    <lineage>
        <taxon>Eukaryota</taxon>
        <taxon>Metazoa</taxon>
        <taxon>Chordata</taxon>
        <taxon>Craniata</taxon>
        <taxon>Vertebrata</taxon>
        <taxon>Euteleostomi</taxon>
        <taxon>Actinopterygii</taxon>
        <taxon>Neopterygii</taxon>
        <taxon>Teleostei</taxon>
        <taxon>Neoteleostei</taxon>
        <taxon>Acanthomorphata</taxon>
        <taxon>Anabantaria</taxon>
        <taxon>Synbranchiformes</taxon>
        <taxon>Synbranchidae</taxon>
        <taxon>Monopterus</taxon>
    </lineage>
</organism>
<protein>
    <recommendedName>
        <fullName evidence="2">PiggyBac transposable element-derived protein domain-containing protein</fullName>
    </recommendedName>
</protein>
<accession>A0A3Q3KD52</accession>
<dbReference type="InterPro" id="IPR029526">
    <property type="entry name" value="PGBD"/>
</dbReference>
<proteinExistence type="predicted"/>
<dbReference type="PANTHER" id="PTHR46599:SF3">
    <property type="entry name" value="PIGGYBAC TRANSPOSABLE ELEMENT-DERIVED PROTEIN 4"/>
    <property type="match status" value="1"/>
</dbReference>
<dbReference type="Proteomes" id="UP000261600">
    <property type="component" value="Unplaced"/>
</dbReference>
<keyword evidence="4" id="KW-1185">Reference proteome</keyword>
<dbReference type="Ensembl" id="ENSMALT00000027854.1">
    <property type="protein sequence ID" value="ENSMALP00000027351.1"/>
    <property type="gene ID" value="ENSMALG00000018988.1"/>
</dbReference>
<feature type="domain" description="PiggyBac transposable element-derived protein" evidence="2">
    <location>
        <begin position="130"/>
        <end position="314"/>
    </location>
</feature>
<reference evidence="3" key="2">
    <citation type="submission" date="2025-09" db="UniProtKB">
        <authorList>
            <consortium name="Ensembl"/>
        </authorList>
    </citation>
    <scope>IDENTIFICATION</scope>
</reference>
<evidence type="ECO:0000313" key="4">
    <source>
        <dbReference type="Proteomes" id="UP000261600"/>
    </source>
</evidence>
<dbReference type="PANTHER" id="PTHR46599">
    <property type="entry name" value="PIGGYBAC TRANSPOSABLE ELEMENT-DERIVED PROTEIN 4"/>
    <property type="match status" value="1"/>
</dbReference>
<dbReference type="AlphaFoldDB" id="A0A3Q3KD52"/>
<dbReference type="STRING" id="43700.ENSMALP00000027351"/>
<evidence type="ECO:0000259" key="2">
    <source>
        <dbReference type="Pfam" id="PF13843"/>
    </source>
</evidence>
<sequence length="504" mass="57933">MSLSQPWKKEGEDEDDEWEPPQLHTKRRFVYHVNMSTGSTASSGSTPPQPAQCQRGDGQQQEGDMWFGKDDPDTQPPPHSFRPRQQSGPTIDPTSRWSPLQLSKLFFSIPVVQTILQNTNKMAQQLKAVGKTDHYWWKTPPYNFRFPASVMSRNRFYAIFWCLHLSDPDEDKENNIKRGTPQYDKRFKIKPLYTHIMVACKRLYHPHQKLSIDERIVATNARLGFKQYLPLKSIKWGLKLFVIADMHGYTWNYFIYEGKTPEHLTVGLGYSAVMKLLELPLLGAGYQIYMNNFYTSPKLFSNLDKNNVMACGMVWETPGKLLFVQWMDTRQVSVLTNFHAAFSGFTMTQRVRGDDGAISRSDVPIPDAVKDYNAYMEGVNLSHALIRFFFFHIVDITVANSYILYSQLAAGRGARPVTQMQFYELLIQNLTNNDLHSVPQQVITHGPIFPSTDPTKGRKACAVCRNKTQVTCRKCNAALCLLPKRNCYVKWHDEKRFDSSIDCL</sequence>
<evidence type="ECO:0000313" key="3">
    <source>
        <dbReference type="Ensembl" id="ENSMALP00000027351.1"/>
    </source>
</evidence>
<reference evidence="3" key="1">
    <citation type="submission" date="2025-08" db="UniProtKB">
        <authorList>
            <consortium name="Ensembl"/>
        </authorList>
    </citation>
    <scope>IDENTIFICATION</scope>
</reference>
<name>A0A3Q3KD52_MONAL</name>
<feature type="compositionally biased region" description="Low complexity" evidence="1">
    <location>
        <begin position="36"/>
        <end position="46"/>
    </location>
</feature>
<evidence type="ECO:0000256" key="1">
    <source>
        <dbReference type="SAM" id="MobiDB-lite"/>
    </source>
</evidence>